<evidence type="ECO:0000256" key="2">
    <source>
        <dbReference type="ARBA" id="ARBA00009441"/>
    </source>
</evidence>
<dbReference type="Pfam" id="PF02463">
    <property type="entry name" value="SMC_N"/>
    <property type="match status" value="1"/>
</dbReference>
<dbReference type="InterPro" id="IPR027417">
    <property type="entry name" value="P-loop_NTPase"/>
</dbReference>
<dbReference type="NCBIfam" id="TIGR00634">
    <property type="entry name" value="recN"/>
    <property type="match status" value="1"/>
</dbReference>
<dbReference type="InterPro" id="IPR003395">
    <property type="entry name" value="RecF/RecN/SMC_N"/>
</dbReference>
<feature type="coiled-coil region" evidence="10">
    <location>
        <begin position="238"/>
        <end position="290"/>
    </location>
</feature>
<proteinExistence type="inferred from homology"/>
<keyword evidence="4" id="KW-0547">Nucleotide-binding</keyword>
<dbReference type="FunFam" id="3.40.50.300:FF:000319">
    <property type="entry name" value="DNA repair protein RecN"/>
    <property type="match status" value="1"/>
</dbReference>
<sequence length="553" mass="58470">MLVSLSIRDVVLIERLDLSFAGGLSVFTGETGAGKSILLDSLGLALGARAESGLVRHGAAQASVSAEFDPPLDHPARALLAEQDMDAGDAPLVLRRVLTADGRSRAYVNDQPVSVGLLRRIGDELVEIHGQFESHGLLDSTTHLGVLDAFGVLAGQKAAVATAWESWRAAAKSREAAEAALAKARAEEETLRQMFEDLSDLDPKSGEEETLAQSRAVMMHGEKLLEAMNAAQTALTQRGEVEASLRSAQRALERVAERAEGRLDPVIAALERAAIEAAEATSLLERASAEIDLDPRHLEKVEERLFALRSAARKHGCTVDELVLLKDRLGRQLAELEGGGGDLARLAREEQAARTTYTEQARALSKSRCQAASALDGAVAAELPPLKLEKARFQTRVTPLDESGWTASGLDSVGFEVATNPGSPPGPLGKIASGGELSRFMLALKVVLARVSRTPTIVFDEVDSGIGGAVAAAVGERLGRLSQGLQVLVVTHSPQVAAKGSQHYRVAKHEQGGAVFTAVEPLPAEARQEEIARMLAGETVTDHARAAAAALMG</sequence>
<name>A0A364P1J1_9PROT</name>
<dbReference type="FunFam" id="3.40.50.300:FF:000356">
    <property type="entry name" value="DNA repair protein RecN"/>
    <property type="match status" value="1"/>
</dbReference>
<keyword evidence="7 9" id="KW-0234">DNA repair</keyword>
<organism evidence="12 13">
    <name type="scientific">Paramagnetospirillum kuznetsovii</name>
    <dbReference type="NCBI Taxonomy" id="2053833"/>
    <lineage>
        <taxon>Bacteria</taxon>
        <taxon>Pseudomonadati</taxon>
        <taxon>Pseudomonadota</taxon>
        <taxon>Alphaproteobacteria</taxon>
        <taxon>Rhodospirillales</taxon>
        <taxon>Magnetospirillaceae</taxon>
        <taxon>Paramagnetospirillum</taxon>
    </lineage>
</organism>
<evidence type="ECO:0000256" key="8">
    <source>
        <dbReference type="ARBA" id="ARBA00033408"/>
    </source>
</evidence>
<gene>
    <name evidence="12" type="primary">recN</name>
    <name evidence="12" type="ORF">CU669_03120</name>
</gene>
<evidence type="ECO:0000313" key="12">
    <source>
        <dbReference type="EMBL" id="RAU23166.1"/>
    </source>
</evidence>
<dbReference type="GO" id="GO:0006281">
    <property type="term" value="P:DNA repair"/>
    <property type="evidence" value="ECO:0007669"/>
    <property type="project" value="UniProtKB-KW"/>
</dbReference>
<dbReference type="CDD" id="cd03241">
    <property type="entry name" value="ABC_RecN"/>
    <property type="match status" value="2"/>
</dbReference>
<evidence type="ECO:0000256" key="5">
    <source>
        <dbReference type="ARBA" id="ARBA00022763"/>
    </source>
</evidence>
<comment type="caution">
    <text evidence="12">The sequence shown here is derived from an EMBL/GenBank/DDBJ whole genome shotgun (WGS) entry which is preliminary data.</text>
</comment>
<reference evidence="12 13" key="1">
    <citation type="submission" date="2017-11" db="EMBL/GenBank/DDBJ databases">
        <title>Draft genome sequence of magnetotactic bacterium Magnetospirillum kuznetsovii LBB-42.</title>
        <authorList>
            <person name="Grouzdev D.S."/>
            <person name="Rysina M.S."/>
            <person name="Baslerov R.V."/>
            <person name="Koziaeva V."/>
        </authorList>
    </citation>
    <scope>NUCLEOTIDE SEQUENCE [LARGE SCALE GENOMIC DNA]</scope>
    <source>
        <strain evidence="12 13">LBB-42</strain>
    </source>
</reference>
<evidence type="ECO:0000256" key="1">
    <source>
        <dbReference type="ARBA" id="ARBA00003618"/>
    </source>
</evidence>
<dbReference type="SUPFAM" id="SSF52540">
    <property type="entry name" value="P-loop containing nucleoside triphosphate hydrolases"/>
    <property type="match status" value="2"/>
</dbReference>
<evidence type="ECO:0000256" key="9">
    <source>
        <dbReference type="PIRNR" id="PIRNR003128"/>
    </source>
</evidence>
<dbReference type="InterPro" id="IPR004604">
    <property type="entry name" value="DNA_recomb/repair_RecN"/>
</dbReference>
<dbReference type="RefSeq" id="WP_112142364.1">
    <property type="nucleotide sequence ID" value="NZ_PGTO01000002.1"/>
</dbReference>
<evidence type="ECO:0000256" key="3">
    <source>
        <dbReference type="ARBA" id="ARBA00021315"/>
    </source>
</evidence>
<dbReference type="GO" id="GO:0043590">
    <property type="term" value="C:bacterial nucleoid"/>
    <property type="evidence" value="ECO:0007669"/>
    <property type="project" value="TreeGrafter"/>
</dbReference>
<dbReference type="EMBL" id="PGTO01000002">
    <property type="protein sequence ID" value="RAU23166.1"/>
    <property type="molecule type" value="Genomic_DNA"/>
</dbReference>
<dbReference type="GO" id="GO:0009432">
    <property type="term" value="P:SOS response"/>
    <property type="evidence" value="ECO:0007669"/>
    <property type="project" value="UniProtKB-ARBA"/>
</dbReference>
<comment type="similarity">
    <text evidence="2 9">Belongs to the RecN family.</text>
</comment>
<comment type="function">
    <text evidence="1 9">May be involved in recombinational repair of damaged DNA.</text>
</comment>
<evidence type="ECO:0000256" key="10">
    <source>
        <dbReference type="SAM" id="Coils"/>
    </source>
</evidence>
<evidence type="ECO:0000256" key="4">
    <source>
        <dbReference type="ARBA" id="ARBA00022741"/>
    </source>
</evidence>
<keyword evidence="10" id="KW-0175">Coiled coil</keyword>
<dbReference type="Gene3D" id="3.40.50.300">
    <property type="entry name" value="P-loop containing nucleotide triphosphate hydrolases"/>
    <property type="match status" value="2"/>
</dbReference>
<keyword evidence="6" id="KW-0067">ATP-binding</keyword>
<keyword evidence="13" id="KW-1185">Reference proteome</keyword>
<dbReference type="AlphaFoldDB" id="A0A364P1J1"/>
<accession>A0A364P1J1</accession>
<feature type="coiled-coil region" evidence="10">
    <location>
        <begin position="169"/>
        <end position="201"/>
    </location>
</feature>
<dbReference type="Proteomes" id="UP000251075">
    <property type="component" value="Unassembled WGS sequence"/>
</dbReference>
<evidence type="ECO:0000256" key="7">
    <source>
        <dbReference type="ARBA" id="ARBA00023204"/>
    </source>
</evidence>
<keyword evidence="5 9" id="KW-0227">DNA damage</keyword>
<feature type="domain" description="RecF/RecN/SMC N-terminal" evidence="11">
    <location>
        <begin position="14"/>
        <end position="512"/>
    </location>
</feature>
<dbReference type="GO" id="GO:0006310">
    <property type="term" value="P:DNA recombination"/>
    <property type="evidence" value="ECO:0007669"/>
    <property type="project" value="InterPro"/>
</dbReference>
<protein>
    <recommendedName>
        <fullName evidence="3 9">DNA repair protein RecN</fullName>
    </recommendedName>
    <alternativeName>
        <fullName evidence="8 9">Recombination protein N</fullName>
    </alternativeName>
</protein>
<dbReference type="PANTHER" id="PTHR11059">
    <property type="entry name" value="DNA REPAIR PROTEIN RECN"/>
    <property type="match status" value="1"/>
</dbReference>
<evidence type="ECO:0000259" key="11">
    <source>
        <dbReference type="Pfam" id="PF02463"/>
    </source>
</evidence>
<dbReference type="GO" id="GO:0005524">
    <property type="term" value="F:ATP binding"/>
    <property type="evidence" value="ECO:0007669"/>
    <property type="project" value="UniProtKB-KW"/>
</dbReference>
<evidence type="ECO:0000256" key="6">
    <source>
        <dbReference type="ARBA" id="ARBA00022840"/>
    </source>
</evidence>
<dbReference type="PANTHER" id="PTHR11059:SF0">
    <property type="entry name" value="DNA REPAIR PROTEIN RECN"/>
    <property type="match status" value="1"/>
</dbReference>
<dbReference type="OrthoDB" id="9806954at2"/>
<dbReference type="PIRSF" id="PIRSF003128">
    <property type="entry name" value="RecN"/>
    <property type="match status" value="1"/>
</dbReference>
<evidence type="ECO:0000313" key="13">
    <source>
        <dbReference type="Proteomes" id="UP000251075"/>
    </source>
</evidence>